<dbReference type="InterPro" id="IPR013783">
    <property type="entry name" value="Ig-like_fold"/>
</dbReference>
<dbReference type="Pfam" id="PF22705">
    <property type="entry name" value="C2-set_3"/>
    <property type="match status" value="1"/>
</dbReference>
<dbReference type="FunFam" id="2.60.120.920:FF:000004">
    <property type="entry name" value="Butyrophilin subfamily 1 member A1"/>
    <property type="match status" value="1"/>
</dbReference>
<dbReference type="Gene3D" id="2.60.40.10">
    <property type="entry name" value="Immunoglobulins"/>
    <property type="match status" value="2"/>
</dbReference>
<keyword evidence="4" id="KW-0732">Signal</keyword>
<dbReference type="PRINTS" id="PR01407">
    <property type="entry name" value="BUTYPHLNCDUF"/>
</dbReference>
<dbReference type="GO" id="GO:0005102">
    <property type="term" value="F:signaling receptor binding"/>
    <property type="evidence" value="ECO:0007669"/>
    <property type="project" value="TreeGrafter"/>
</dbReference>
<proteinExistence type="inferred from homology"/>
<dbReference type="PROSITE" id="PS50835">
    <property type="entry name" value="IG_LIKE"/>
    <property type="match status" value="2"/>
</dbReference>
<dbReference type="InterPro" id="IPR053896">
    <property type="entry name" value="BTN3A2-like_Ig-C"/>
</dbReference>
<dbReference type="InterPro" id="IPR006574">
    <property type="entry name" value="PRY"/>
</dbReference>
<dbReference type="GO" id="GO:0001817">
    <property type="term" value="P:regulation of cytokine production"/>
    <property type="evidence" value="ECO:0007669"/>
    <property type="project" value="TreeGrafter"/>
</dbReference>
<dbReference type="SMART" id="SM00409">
    <property type="entry name" value="IG"/>
    <property type="match status" value="1"/>
</dbReference>
<evidence type="ECO:0000256" key="1">
    <source>
        <dbReference type="ARBA" id="ARBA00004479"/>
    </source>
</evidence>
<comment type="subcellular location">
    <subcellularLocation>
        <location evidence="1">Membrane</location>
        <topology evidence="1">Single-pass type I membrane protein</topology>
    </subcellularLocation>
</comment>
<keyword evidence="7" id="KW-1015">Disulfide bond</keyword>
<dbReference type="GO" id="GO:0050863">
    <property type="term" value="P:regulation of T cell activation"/>
    <property type="evidence" value="ECO:0007669"/>
    <property type="project" value="UniProtKB-ARBA"/>
</dbReference>
<dbReference type="InterPro" id="IPR007110">
    <property type="entry name" value="Ig-like_dom"/>
</dbReference>
<dbReference type="InterPro" id="IPR003877">
    <property type="entry name" value="SPRY_dom"/>
</dbReference>
<keyword evidence="5" id="KW-1133">Transmembrane helix</keyword>
<evidence type="ECO:0000256" key="5">
    <source>
        <dbReference type="ARBA" id="ARBA00022989"/>
    </source>
</evidence>
<dbReference type="GO" id="GO:0050852">
    <property type="term" value="P:T cell receptor signaling pathway"/>
    <property type="evidence" value="ECO:0007669"/>
    <property type="project" value="TreeGrafter"/>
</dbReference>
<dbReference type="InterPro" id="IPR003599">
    <property type="entry name" value="Ig_sub"/>
</dbReference>
<dbReference type="Pfam" id="PF00622">
    <property type="entry name" value="SPRY"/>
    <property type="match status" value="1"/>
</dbReference>
<comment type="similarity">
    <text evidence="10">Belongs to the SKINT family.</text>
</comment>
<dbReference type="AlphaFoldDB" id="A0A4W3HJ90"/>
<evidence type="ECO:0000313" key="13">
    <source>
        <dbReference type="Ensembl" id="ENSCMIP00000016101.1"/>
    </source>
</evidence>
<evidence type="ECO:0000256" key="8">
    <source>
        <dbReference type="ARBA" id="ARBA00023180"/>
    </source>
</evidence>
<evidence type="ECO:0000256" key="9">
    <source>
        <dbReference type="ARBA" id="ARBA00023319"/>
    </source>
</evidence>
<dbReference type="GeneTree" id="ENSGT01120000271914"/>
<reference evidence="13" key="4">
    <citation type="submission" date="2025-08" db="UniProtKB">
        <authorList>
            <consortium name="Ensembl"/>
        </authorList>
    </citation>
    <scope>IDENTIFICATION</scope>
</reference>
<dbReference type="Gene3D" id="2.60.120.920">
    <property type="match status" value="1"/>
</dbReference>
<evidence type="ECO:0000313" key="14">
    <source>
        <dbReference type="Proteomes" id="UP000314986"/>
    </source>
</evidence>
<accession>A0A4W3HJ90</accession>
<dbReference type="CDD" id="cd13733">
    <property type="entry name" value="SPRY_PRY_C-I_1"/>
    <property type="match status" value="1"/>
</dbReference>
<keyword evidence="9" id="KW-0393">Immunoglobulin domain</keyword>
<reference evidence="13" key="5">
    <citation type="submission" date="2025-09" db="UniProtKB">
        <authorList>
            <consortium name="Ensembl"/>
        </authorList>
    </citation>
    <scope>IDENTIFICATION</scope>
</reference>
<dbReference type="InterPro" id="IPR013106">
    <property type="entry name" value="Ig_V-set"/>
</dbReference>
<keyword evidence="6" id="KW-0472">Membrane</keyword>
<dbReference type="Pfam" id="PF13765">
    <property type="entry name" value="PRY"/>
    <property type="match status" value="1"/>
</dbReference>
<dbReference type="PANTHER" id="PTHR24100">
    <property type="entry name" value="BUTYROPHILIN"/>
    <property type="match status" value="1"/>
</dbReference>
<evidence type="ECO:0000256" key="6">
    <source>
        <dbReference type="ARBA" id="ARBA00023136"/>
    </source>
</evidence>
<dbReference type="PROSITE" id="PS50188">
    <property type="entry name" value="B302_SPRY"/>
    <property type="match status" value="1"/>
</dbReference>
<evidence type="ECO:0000256" key="10">
    <source>
        <dbReference type="ARBA" id="ARBA00038221"/>
    </source>
</evidence>
<dbReference type="FunFam" id="2.60.40.10:FF:000142">
    <property type="entry name" value="V-set domain-containing T-cell activation inhibitor 1"/>
    <property type="match status" value="1"/>
</dbReference>
<dbReference type="InParanoid" id="A0A4W3HJ90"/>
<dbReference type="InterPro" id="IPR003879">
    <property type="entry name" value="Butyrophylin_SPRY"/>
</dbReference>
<dbReference type="Proteomes" id="UP000314986">
    <property type="component" value="Unassembled WGS sequence"/>
</dbReference>
<evidence type="ECO:0000256" key="7">
    <source>
        <dbReference type="ARBA" id="ARBA00023157"/>
    </source>
</evidence>
<keyword evidence="8" id="KW-0325">Glycoprotein</keyword>
<protein>
    <recommendedName>
        <fullName evidence="15">Butyrophilin subfamily 1 member A1-like</fullName>
    </recommendedName>
</protein>
<dbReference type="PANTHER" id="PTHR24100:SF130">
    <property type="entry name" value="BUTYROPHILIN-LIKE PROTEIN 9"/>
    <property type="match status" value="1"/>
</dbReference>
<evidence type="ECO:0000259" key="12">
    <source>
        <dbReference type="PROSITE" id="PS50835"/>
    </source>
</evidence>
<evidence type="ECO:0000259" key="11">
    <source>
        <dbReference type="PROSITE" id="PS50188"/>
    </source>
</evidence>
<dbReference type="FunFam" id="2.60.40.10:FF:000088">
    <property type="entry name" value="Butyrophilin subfamily 1 member A1"/>
    <property type="match status" value="1"/>
</dbReference>
<keyword evidence="14" id="KW-1185">Reference proteome</keyword>
<dbReference type="SMART" id="SM00589">
    <property type="entry name" value="PRY"/>
    <property type="match status" value="1"/>
</dbReference>
<dbReference type="Ensembl" id="ENSCMIT00000016430.1">
    <property type="protein sequence ID" value="ENSCMIP00000016101.1"/>
    <property type="gene ID" value="ENSCMIG00000007801.1"/>
</dbReference>
<dbReference type="SMART" id="SM00406">
    <property type="entry name" value="IGv"/>
    <property type="match status" value="1"/>
</dbReference>
<dbReference type="Pfam" id="PF07686">
    <property type="entry name" value="V-set"/>
    <property type="match status" value="1"/>
</dbReference>
<dbReference type="SMART" id="SM00449">
    <property type="entry name" value="SPRY"/>
    <property type="match status" value="1"/>
</dbReference>
<evidence type="ECO:0000256" key="4">
    <source>
        <dbReference type="ARBA" id="ARBA00022729"/>
    </source>
</evidence>
<dbReference type="InterPro" id="IPR043136">
    <property type="entry name" value="B30.2/SPRY_sf"/>
</dbReference>
<dbReference type="InterPro" id="IPR036179">
    <property type="entry name" value="Ig-like_dom_sf"/>
</dbReference>
<feature type="domain" description="Ig-like" evidence="12">
    <location>
        <begin position="155"/>
        <end position="236"/>
    </location>
</feature>
<reference evidence="14" key="1">
    <citation type="journal article" date="2006" name="Science">
        <title>Ancient noncoding elements conserved in the human genome.</title>
        <authorList>
            <person name="Venkatesh B."/>
            <person name="Kirkness E.F."/>
            <person name="Loh Y.H."/>
            <person name="Halpern A.L."/>
            <person name="Lee A.P."/>
            <person name="Johnson J."/>
            <person name="Dandona N."/>
            <person name="Viswanathan L.D."/>
            <person name="Tay A."/>
            <person name="Venter J.C."/>
            <person name="Strausberg R.L."/>
            <person name="Brenner S."/>
        </authorList>
    </citation>
    <scope>NUCLEOTIDE SEQUENCE [LARGE SCALE GENOMIC DNA]</scope>
</reference>
<dbReference type="SUPFAM" id="SSF48726">
    <property type="entry name" value="Immunoglobulin"/>
    <property type="match status" value="2"/>
</dbReference>
<dbReference type="GO" id="GO:0009897">
    <property type="term" value="C:external side of plasma membrane"/>
    <property type="evidence" value="ECO:0007669"/>
    <property type="project" value="TreeGrafter"/>
</dbReference>
<feature type="domain" description="Ig-like" evidence="12">
    <location>
        <begin position="27"/>
        <end position="140"/>
    </location>
</feature>
<evidence type="ECO:0000256" key="2">
    <source>
        <dbReference type="ARBA" id="ARBA00007591"/>
    </source>
</evidence>
<comment type="similarity">
    <text evidence="2">Belongs to the immunoglobulin superfamily. BTN/MOG family.</text>
</comment>
<dbReference type="InterPro" id="IPR001870">
    <property type="entry name" value="B30.2/SPRY"/>
</dbReference>
<sequence length="497" mass="56881">HIIHSVFPASALLPGSITISLLRLLKPSSIFTVSGPALPVPAIAGSDVVLDCKCSTDLPREGVEVRWFRTRYESPVYLYSEGRDHLGKQDEAYRHRTILFVEEFINGNVSLRLEDVRVSDNGEYTCLVSYARWHEEALIELKVIGLGSQPWIHVDGQHSDGVRLLCVSSGWFPAPEVLWFDDQGNNLTILSHWTVREDSKGLFFVKSQIEIIHSTNKIRCLIHSSENEQEGKLQISGKVAQLWITRAVRETIKLKEEAYKTVKMSSKPEDWENFRDQQRRTKKVIKREKMEYEGKLTKNIKTDCKSFYKYIKRKRLSKVNINLFIIVNVSDINGLILSPVTVTLDPDTAHPRLILSEDRTSVRYGDEQQPLPDSPKRFSKSLIVLGSEGFTSGRHYWEVQGGNKRWIVGLATESVNRKQPIRWSPESGFWGVWLRAGVYEALTSPPPPFYLDYEGGQVSFYNADNMAHLHTFTQTFTEKLYPLFSPMFDSEPLTICR</sequence>
<dbReference type="InterPro" id="IPR013320">
    <property type="entry name" value="ConA-like_dom_sf"/>
</dbReference>
<reference evidence="14" key="3">
    <citation type="journal article" date="2014" name="Nature">
        <title>Elephant shark genome provides unique insights into gnathostome evolution.</title>
        <authorList>
            <consortium name="International Elephant Shark Genome Sequencing Consortium"/>
            <person name="Venkatesh B."/>
            <person name="Lee A.P."/>
            <person name="Ravi V."/>
            <person name="Maurya A.K."/>
            <person name="Lian M.M."/>
            <person name="Swann J.B."/>
            <person name="Ohta Y."/>
            <person name="Flajnik M.F."/>
            <person name="Sutoh Y."/>
            <person name="Kasahara M."/>
            <person name="Hoon S."/>
            <person name="Gangu V."/>
            <person name="Roy S.W."/>
            <person name="Irimia M."/>
            <person name="Korzh V."/>
            <person name="Kondrychyn I."/>
            <person name="Lim Z.W."/>
            <person name="Tay B.H."/>
            <person name="Tohari S."/>
            <person name="Kong K.W."/>
            <person name="Ho S."/>
            <person name="Lorente-Galdos B."/>
            <person name="Quilez J."/>
            <person name="Marques-Bonet T."/>
            <person name="Raney B.J."/>
            <person name="Ingham P.W."/>
            <person name="Tay A."/>
            <person name="Hillier L.W."/>
            <person name="Minx P."/>
            <person name="Boehm T."/>
            <person name="Wilson R.K."/>
            <person name="Brenner S."/>
            <person name="Warren W.C."/>
        </authorList>
    </citation>
    <scope>NUCLEOTIDE SEQUENCE [LARGE SCALE GENOMIC DNA]</scope>
</reference>
<evidence type="ECO:0008006" key="15">
    <source>
        <dbReference type="Google" id="ProtNLM"/>
    </source>
</evidence>
<organism evidence="13 14">
    <name type="scientific">Callorhinchus milii</name>
    <name type="common">Ghost shark</name>
    <dbReference type="NCBI Taxonomy" id="7868"/>
    <lineage>
        <taxon>Eukaryota</taxon>
        <taxon>Metazoa</taxon>
        <taxon>Chordata</taxon>
        <taxon>Craniata</taxon>
        <taxon>Vertebrata</taxon>
        <taxon>Chondrichthyes</taxon>
        <taxon>Holocephali</taxon>
        <taxon>Chimaeriformes</taxon>
        <taxon>Callorhinchidae</taxon>
        <taxon>Callorhinchus</taxon>
    </lineage>
</organism>
<evidence type="ECO:0000256" key="3">
    <source>
        <dbReference type="ARBA" id="ARBA00022692"/>
    </source>
</evidence>
<dbReference type="InterPro" id="IPR050504">
    <property type="entry name" value="IgSF_BTN/MOG"/>
</dbReference>
<dbReference type="GO" id="GO:1903037">
    <property type="term" value="P:regulation of leukocyte cell-cell adhesion"/>
    <property type="evidence" value="ECO:0007669"/>
    <property type="project" value="UniProtKB-ARBA"/>
</dbReference>
<feature type="domain" description="B30.2/SPRY" evidence="11">
    <location>
        <begin position="322"/>
        <end position="497"/>
    </location>
</feature>
<dbReference type="SUPFAM" id="SSF49899">
    <property type="entry name" value="Concanavalin A-like lectins/glucanases"/>
    <property type="match status" value="1"/>
</dbReference>
<dbReference type="GO" id="GO:0042110">
    <property type="term" value="P:T cell activation"/>
    <property type="evidence" value="ECO:0007669"/>
    <property type="project" value="UniProtKB-ARBA"/>
</dbReference>
<name>A0A4W3HJ90_CALMI</name>
<keyword evidence="3" id="KW-0812">Transmembrane</keyword>
<reference evidence="14" key="2">
    <citation type="journal article" date="2007" name="PLoS Biol.">
        <title>Survey sequencing and comparative analysis of the elephant shark (Callorhinchus milii) genome.</title>
        <authorList>
            <person name="Venkatesh B."/>
            <person name="Kirkness E.F."/>
            <person name="Loh Y.H."/>
            <person name="Halpern A.L."/>
            <person name="Lee A.P."/>
            <person name="Johnson J."/>
            <person name="Dandona N."/>
            <person name="Viswanathan L.D."/>
            <person name="Tay A."/>
            <person name="Venter J.C."/>
            <person name="Strausberg R.L."/>
            <person name="Brenner S."/>
        </authorList>
    </citation>
    <scope>NUCLEOTIDE SEQUENCE [LARGE SCALE GENOMIC DNA]</scope>
</reference>